<evidence type="ECO:0000259" key="2">
    <source>
        <dbReference type="PROSITE" id="PS51644"/>
    </source>
</evidence>
<gene>
    <name evidence="3" type="primary">RvY_00926-1</name>
    <name evidence="3" type="synonym">RvY_00926.1</name>
    <name evidence="3" type="ORF">RvY_00926</name>
</gene>
<protein>
    <recommendedName>
        <fullName evidence="2">HTH OST-type domain-containing protein</fullName>
    </recommendedName>
</protein>
<dbReference type="InterPro" id="IPR041966">
    <property type="entry name" value="LOTUS-like"/>
</dbReference>
<keyword evidence="4" id="KW-1185">Reference proteome</keyword>
<dbReference type="STRING" id="947166.A0A1D1UKL5"/>
<feature type="domain" description="HTH OST-type" evidence="2">
    <location>
        <begin position="322"/>
        <end position="396"/>
    </location>
</feature>
<name>A0A1D1UKL5_RAMVA</name>
<dbReference type="EMBL" id="BDGG01000001">
    <property type="protein sequence ID" value="GAU88182.1"/>
    <property type="molecule type" value="Genomic_DNA"/>
</dbReference>
<organism evidence="3 4">
    <name type="scientific">Ramazzottius varieornatus</name>
    <name type="common">Water bear</name>
    <name type="synonym">Tardigrade</name>
    <dbReference type="NCBI Taxonomy" id="947166"/>
    <lineage>
        <taxon>Eukaryota</taxon>
        <taxon>Metazoa</taxon>
        <taxon>Ecdysozoa</taxon>
        <taxon>Tardigrada</taxon>
        <taxon>Eutardigrada</taxon>
        <taxon>Parachela</taxon>
        <taxon>Hypsibioidea</taxon>
        <taxon>Ramazzottiidae</taxon>
        <taxon>Ramazzottius</taxon>
    </lineage>
</organism>
<dbReference type="PROSITE" id="PS51644">
    <property type="entry name" value="HTH_OST"/>
    <property type="match status" value="1"/>
</dbReference>
<proteinExistence type="predicted"/>
<dbReference type="Proteomes" id="UP000186922">
    <property type="component" value="Unassembled WGS sequence"/>
</dbReference>
<dbReference type="OrthoDB" id="549353at2759"/>
<evidence type="ECO:0000256" key="1">
    <source>
        <dbReference type="SAM" id="MobiDB-lite"/>
    </source>
</evidence>
<sequence length="610" mass="69272">MPRRFFKVWMHDEEMESPWEMPTPPSRPYQLPYHFDEPRKGVSIYILRLNRDYDEEQLQKSLFRLLKSHVLIIHLSVESDMFGSINGHLVVPSVADMRNVVKMFQRTTFFGRSMEFSEVDPNLPPPVSYKEAVTQVFVNLNKQRLPLTELTRIFEEQYDLSLGISELMKMPEIVERFTENGVQMVRLLPAALTWRTHLASMGCLDTQQLAYCTKCFPNPPAPGFITRNATVSVTCFRVPLVKFRENVLALLNFHGGSMNVNSFINCYQVHFGTLEEDESGGIYLEQLLRSVENVSFKQLPYESRKIVLNSPDLNVTEDSSMEFRRFRREIHDMLLTQRRSTLPFGEFVQTYRMNYGKTCRVADFGCTRLIDLLGMFSTTFHVIGTGANRLLALTHAAQKRRFLRDLEDLRQRCGFSTVTVFNFNRLYSSAFRREFDPTHFGVCYAEDLLADFGIVRPAFTPATMLPSSVMRKLIKQAPESSPTPKHFAALDFIKMLGNIGNPIDISERDHPKTASKDPQSPGSPPLDTGTPPGQSPLAVTHDKEKSEEDDSDEDNSNFYSFSSGDTDESGEADTVNQDFVTDSGTEGSVSPSPSTSGESHAISSRLALRF</sequence>
<dbReference type="Gene3D" id="3.30.420.610">
    <property type="entry name" value="LOTUS domain-like"/>
    <property type="match status" value="1"/>
</dbReference>
<feature type="compositionally biased region" description="Basic and acidic residues" evidence="1">
    <location>
        <begin position="505"/>
        <end position="515"/>
    </location>
</feature>
<dbReference type="AlphaFoldDB" id="A0A1D1UKL5"/>
<evidence type="ECO:0000313" key="3">
    <source>
        <dbReference type="EMBL" id="GAU88182.1"/>
    </source>
</evidence>
<feature type="compositionally biased region" description="Low complexity" evidence="1">
    <location>
        <begin position="583"/>
        <end position="599"/>
    </location>
</feature>
<comment type="caution">
    <text evidence="3">The sequence shown here is derived from an EMBL/GenBank/DDBJ whole genome shotgun (WGS) entry which is preliminary data.</text>
</comment>
<feature type="region of interest" description="Disordered" evidence="1">
    <location>
        <begin position="502"/>
        <end position="610"/>
    </location>
</feature>
<accession>A0A1D1UKL5</accession>
<reference evidence="3 4" key="1">
    <citation type="journal article" date="2016" name="Nat. Commun.">
        <title>Extremotolerant tardigrade genome and improved radiotolerance of human cultured cells by tardigrade-unique protein.</title>
        <authorList>
            <person name="Hashimoto T."/>
            <person name="Horikawa D.D."/>
            <person name="Saito Y."/>
            <person name="Kuwahara H."/>
            <person name="Kozuka-Hata H."/>
            <person name="Shin-I T."/>
            <person name="Minakuchi Y."/>
            <person name="Ohishi K."/>
            <person name="Motoyama A."/>
            <person name="Aizu T."/>
            <person name="Enomoto A."/>
            <person name="Kondo K."/>
            <person name="Tanaka S."/>
            <person name="Hara Y."/>
            <person name="Koshikawa S."/>
            <person name="Sagara H."/>
            <person name="Miura T."/>
            <person name="Yokobori S."/>
            <person name="Miyagawa K."/>
            <person name="Suzuki Y."/>
            <person name="Kubo T."/>
            <person name="Oyama M."/>
            <person name="Kohara Y."/>
            <person name="Fujiyama A."/>
            <person name="Arakawa K."/>
            <person name="Katayama T."/>
            <person name="Toyoda A."/>
            <person name="Kunieda T."/>
        </authorList>
    </citation>
    <scope>NUCLEOTIDE SEQUENCE [LARGE SCALE GENOMIC DNA]</scope>
    <source>
        <strain evidence="3 4">YOKOZUNA-1</strain>
    </source>
</reference>
<evidence type="ECO:0000313" key="4">
    <source>
        <dbReference type="Proteomes" id="UP000186922"/>
    </source>
</evidence>
<dbReference type="Pfam" id="PF12872">
    <property type="entry name" value="OST-HTH"/>
    <property type="match status" value="1"/>
</dbReference>
<dbReference type="InterPro" id="IPR025605">
    <property type="entry name" value="OST-HTH/LOTUS_dom"/>
</dbReference>